<keyword evidence="4 6" id="KW-0274">FAD</keyword>
<dbReference type="InterPro" id="IPR046373">
    <property type="entry name" value="Acyl-CoA_Oxase/DH_mid-dom_sf"/>
</dbReference>
<evidence type="ECO:0000256" key="6">
    <source>
        <dbReference type="RuleBase" id="RU362125"/>
    </source>
</evidence>
<keyword evidence="3 6" id="KW-0285">Flavoprotein</keyword>
<dbReference type="PANTHER" id="PTHR42803">
    <property type="entry name" value="ACYL-COA DEHYDROGENASE"/>
    <property type="match status" value="1"/>
</dbReference>
<dbReference type="InterPro" id="IPR009075">
    <property type="entry name" value="AcylCo_DH/oxidase_C"/>
</dbReference>
<dbReference type="Pfam" id="PF02771">
    <property type="entry name" value="Acyl-CoA_dh_N"/>
    <property type="match status" value="1"/>
</dbReference>
<dbReference type="OrthoDB" id="9765339at2"/>
<evidence type="ECO:0000313" key="11">
    <source>
        <dbReference type="EMBL" id="NOK32724.1"/>
    </source>
</evidence>
<dbReference type="EMBL" id="JABFJV010000019">
    <property type="protein sequence ID" value="NOK32724.1"/>
    <property type="molecule type" value="Genomic_DNA"/>
</dbReference>
<feature type="domain" description="Acyl-CoA oxidase/dehydrogenase middle" evidence="8">
    <location>
        <begin position="166"/>
        <end position="274"/>
    </location>
</feature>
<organism evidence="11 12">
    <name type="scientific">Corallococcus exercitus</name>
    <dbReference type="NCBI Taxonomy" id="2316736"/>
    <lineage>
        <taxon>Bacteria</taxon>
        <taxon>Pseudomonadati</taxon>
        <taxon>Myxococcota</taxon>
        <taxon>Myxococcia</taxon>
        <taxon>Myxococcales</taxon>
        <taxon>Cystobacterineae</taxon>
        <taxon>Myxococcaceae</taxon>
        <taxon>Corallococcus</taxon>
    </lineage>
</organism>
<comment type="cofactor">
    <cofactor evidence="1 6">
        <name>FAD</name>
        <dbReference type="ChEBI" id="CHEBI:57692"/>
    </cofactor>
</comment>
<evidence type="ECO:0000259" key="8">
    <source>
        <dbReference type="Pfam" id="PF02770"/>
    </source>
</evidence>
<comment type="similarity">
    <text evidence="2 6">Belongs to the acyl-CoA dehydrogenase family.</text>
</comment>
<dbReference type="InterPro" id="IPR006091">
    <property type="entry name" value="Acyl-CoA_Oxase/DH_mid-dom"/>
</dbReference>
<dbReference type="InterPro" id="IPR052166">
    <property type="entry name" value="Diverse_Acyl-CoA_DH"/>
</dbReference>
<sequence length="605" mass="65645">MSSSSLHYTPNLRDIEFNLFEFLDIGRTSLGKGPFGDLDETAARQTLETFAQLCTQELAKSFDESEHNPPKLVNGEVKLPPGLKAAMGAYYDAGMHLLETPTHLGGLGAPPSLGWAAFELLLGSNPALAFFTLGNLLARVIDKLGTESQKQRFLPHILERRWSGSMVLTEPDAGSDVGAARTKARQVNGDVWEIEGVKRFITNGESDIAENIIHMVLARPEGAAPGTKGLSLFVVPKFWVNEDGSLGEHNNVVCTKLEKKMGLKGSVTCELTFGDGKPTRGLLLGEVHDGIRQMFHIIENARMAVGLKSMAALSAGYFRALSFAKDRVQGSDLAKARDKSAPRVNILQHPDVRRMLMAQKAHAEGLRALALFTASVQDQVELQGGHRSTAAGEADVLNDMLLPLVKGYSSEKAYELLSLSLQVHGGSGFLTDYPVEQYIRDQKIDSLYEGTTHIQALDLLMRKVARDGGATLSGLLGRIRETAEGNEGGPELKTERAALAEALGHLETLLGTLMGKLGESVYHVGFQGNRVLFAVAEVVIGWLLVRHAAVALDRMKTNPGDKAFYSGKVASARWYCHEVLPGIAHAARMVENGNLDLMDVPEESF</sequence>
<dbReference type="InterPro" id="IPR037069">
    <property type="entry name" value="AcylCoA_DH/ox_N_sf"/>
</dbReference>
<evidence type="ECO:0000256" key="1">
    <source>
        <dbReference type="ARBA" id="ARBA00001974"/>
    </source>
</evidence>
<dbReference type="AlphaFoldDB" id="A0A3A8I9A7"/>
<dbReference type="Pfam" id="PF02770">
    <property type="entry name" value="Acyl-CoA_dh_M"/>
    <property type="match status" value="1"/>
</dbReference>
<feature type="domain" description="Acetyl-CoA dehydrogenase-like C-terminal" evidence="10">
    <location>
        <begin position="475"/>
        <end position="601"/>
    </location>
</feature>
<protein>
    <submittedName>
        <fullName evidence="11">Acyl-CoA dehydrogenase</fullName>
    </submittedName>
</protein>
<accession>A0A3A8I9A7</accession>
<dbReference type="PANTHER" id="PTHR42803:SF1">
    <property type="entry name" value="BROAD-SPECIFICITY LINEAR ACYL-COA DEHYDROGENASE FADE5"/>
    <property type="match status" value="1"/>
</dbReference>
<reference evidence="11 12" key="1">
    <citation type="submission" date="2020-05" db="EMBL/GenBank/DDBJ databases">
        <authorList>
            <person name="Whitworth D."/>
        </authorList>
    </citation>
    <scope>NUCLEOTIDE SEQUENCE [LARGE SCALE GENOMIC DNA]</scope>
    <source>
        <strain evidence="11 12">AB043B</strain>
    </source>
</reference>
<dbReference type="FunFam" id="1.20.140.10:FF:000016">
    <property type="entry name" value="Acyl-CoA dehydrogenase FadE5"/>
    <property type="match status" value="1"/>
</dbReference>
<dbReference type="InterPro" id="IPR036250">
    <property type="entry name" value="AcylCo_DH-like_C"/>
</dbReference>
<dbReference type="InterPro" id="IPR013786">
    <property type="entry name" value="AcylCoA_DH/ox_N"/>
</dbReference>
<dbReference type="GO" id="GO:0016627">
    <property type="term" value="F:oxidoreductase activity, acting on the CH-CH group of donors"/>
    <property type="evidence" value="ECO:0007669"/>
    <property type="project" value="InterPro"/>
</dbReference>
<keyword evidence="5 6" id="KW-0560">Oxidoreductase</keyword>
<evidence type="ECO:0000259" key="9">
    <source>
        <dbReference type="Pfam" id="PF02771"/>
    </source>
</evidence>
<evidence type="ECO:0000259" key="7">
    <source>
        <dbReference type="Pfam" id="PF00441"/>
    </source>
</evidence>
<dbReference type="RefSeq" id="WP_120525271.1">
    <property type="nucleotide sequence ID" value="NZ_JABFJV010000019.1"/>
</dbReference>
<evidence type="ECO:0000256" key="2">
    <source>
        <dbReference type="ARBA" id="ARBA00009347"/>
    </source>
</evidence>
<evidence type="ECO:0000256" key="4">
    <source>
        <dbReference type="ARBA" id="ARBA00022827"/>
    </source>
</evidence>
<dbReference type="GO" id="GO:0050660">
    <property type="term" value="F:flavin adenine dinucleotide binding"/>
    <property type="evidence" value="ECO:0007669"/>
    <property type="project" value="InterPro"/>
</dbReference>
<gene>
    <name evidence="11" type="ORF">HMI49_05870</name>
</gene>
<dbReference type="GO" id="GO:0005886">
    <property type="term" value="C:plasma membrane"/>
    <property type="evidence" value="ECO:0007669"/>
    <property type="project" value="TreeGrafter"/>
</dbReference>
<evidence type="ECO:0000259" key="10">
    <source>
        <dbReference type="Pfam" id="PF12806"/>
    </source>
</evidence>
<dbReference type="Gene3D" id="1.20.140.10">
    <property type="entry name" value="Butyryl-CoA Dehydrogenase, subunit A, domain 3"/>
    <property type="match status" value="1"/>
</dbReference>
<dbReference type="InterPro" id="IPR009100">
    <property type="entry name" value="AcylCoA_DH/oxidase_NM_dom_sf"/>
</dbReference>
<dbReference type="Gene3D" id="1.10.540.10">
    <property type="entry name" value="Acyl-CoA dehydrogenase/oxidase, N-terminal domain"/>
    <property type="match status" value="1"/>
</dbReference>
<evidence type="ECO:0000256" key="5">
    <source>
        <dbReference type="ARBA" id="ARBA00023002"/>
    </source>
</evidence>
<dbReference type="Gene3D" id="2.40.110.10">
    <property type="entry name" value="Butyryl-CoA Dehydrogenase, subunit A, domain 2"/>
    <property type="match status" value="1"/>
</dbReference>
<proteinExistence type="inferred from homology"/>
<dbReference type="Pfam" id="PF12806">
    <property type="entry name" value="Acyl-CoA_dh_C"/>
    <property type="match status" value="1"/>
</dbReference>
<name>A0A3A8I9A7_9BACT</name>
<dbReference type="Proteomes" id="UP000563426">
    <property type="component" value="Unassembled WGS sequence"/>
</dbReference>
<evidence type="ECO:0000256" key="3">
    <source>
        <dbReference type="ARBA" id="ARBA00022630"/>
    </source>
</evidence>
<dbReference type="SUPFAM" id="SSF56645">
    <property type="entry name" value="Acyl-CoA dehydrogenase NM domain-like"/>
    <property type="match status" value="1"/>
</dbReference>
<dbReference type="SUPFAM" id="SSF47203">
    <property type="entry name" value="Acyl-CoA dehydrogenase C-terminal domain-like"/>
    <property type="match status" value="1"/>
</dbReference>
<dbReference type="InterPro" id="IPR025878">
    <property type="entry name" value="Acyl-CoA_dh-like_C_dom"/>
</dbReference>
<comment type="caution">
    <text evidence="11">The sequence shown here is derived from an EMBL/GenBank/DDBJ whole genome shotgun (WGS) entry which is preliminary data.</text>
</comment>
<keyword evidence="12" id="KW-1185">Reference proteome</keyword>
<feature type="domain" description="Acyl-CoA dehydrogenase/oxidase N-terminal" evidence="9">
    <location>
        <begin position="47"/>
        <end position="159"/>
    </location>
</feature>
<evidence type="ECO:0000313" key="12">
    <source>
        <dbReference type="Proteomes" id="UP000563426"/>
    </source>
</evidence>
<feature type="domain" description="Acyl-CoA dehydrogenase/oxidase C-terminal" evidence="7">
    <location>
        <begin position="289"/>
        <end position="461"/>
    </location>
</feature>
<dbReference type="Pfam" id="PF00441">
    <property type="entry name" value="Acyl-CoA_dh_1"/>
    <property type="match status" value="1"/>
</dbReference>